<dbReference type="InterPro" id="IPR000639">
    <property type="entry name" value="Epox_hydrolase-like"/>
</dbReference>
<evidence type="ECO:0000259" key="1">
    <source>
        <dbReference type="Pfam" id="PF12697"/>
    </source>
</evidence>
<keyword evidence="3" id="KW-1185">Reference proteome</keyword>
<protein>
    <submittedName>
        <fullName evidence="2">Alpha/beta hydrolase</fullName>
    </submittedName>
</protein>
<feature type="domain" description="AB hydrolase-1" evidence="1">
    <location>
        <begin position="28"/>
        <end position="259"/>
    </location>
</feature>
<dbReference type="InterPro" id="IPR050228">
    <property type="entry name" value="Carboxylesterase_BioH"/>
</dbReference>
<gene>
    <name evidence="2" type="ORF">F0L68_01560</name>
</gene>
<dbReference type="PRINTS" id="PR00412">
    <property type="entry name" value="EPOXHYDRLASE"/>
</dbReference>
<sequence>MGTDRATGLLPVTDGELYYESAGDGPSVVLLHGGMLTAETWDEQFALLADAGYRVIRYDARNHGRSSTSTGDFRHYEDLRELLAGLGVRSAALVGLSLGARIAVDFALAHPDLVDALVAISPGISGYAFVEPVTLGQMNSAFQFFAAGDLPQGVEWFLRAWVDGPLRTPDQLDPGLRERLGQISLRSITPHSGMVGGAQELDAANRLGELRTPLLTMVGDLDSSDIRAIAGLLAEVPGAERVDLPGAGHMLNLELPEQVDRLLLDFLGRQLS</sequence>
<dbReference type="InterPro" id="IPR000073">
    <property type="entry name" value="AB_hydrolase_1"/>
</dbReference>
<dbReference type="PRINTS" id="PR00111">
    <property type="entry name" value="ABHYDROLASE"/>
</dbReference>
<proteinExistence type="predicted"/>
<dbReference type="PANTHER" id="PTHR43194">
    <property type="entry name" value="HYDROLASE ALPHA/BETA FOLD FAMILY"/>
    <property type="match status" value="1"/>
</dbReference>
<dbReference type="SUPFAM" id="SSF53474">
    <property type="entry name" value="alpha/beta-Hydrolases"/>
    <property type="match status" value="1"/>
</dbReference>
<accession>A0A5B2XU54</accession>
<dbReference type="Gene3D" id="3.40.50.1820">
    <property type="entry name" value="alpha/beta hydrolase"/>
    <property type="match status" value="1"/>
</dbReference>
<dbReference type="EMBL" id="VUOB01000002">
    <property type="protein sequence ID" value="KAA2266462.1"/>
    <property type="molecule type" value="Genomic_DNA"/>
</dbReference>
<reference evidence="2 3" key="2">
    <citation type="submission" date="2019-09" db="EMBL/GenBank/DDBJ databases">
        <authorList>
            <person name="Jin C."/>
        </authorList>
    </citation>
    <scope>NUCLEOTIDE SEQUENCE [LARGE SCALE GENOMIC DNA]</scope>
    <source>
        <strain evidence="2 3">AN110305</strain>
    </source>
</reference>
<dbReference type="GO" id="GO:0016787">
    <property type="term" value="F:hydrolase activity"/>
    <property type="evidence" value="ECO:0007669"/>
    <property type="project" value="UniProtKB-KW"/>
</dbReference>
<evidence type="ECO:0000313" key="2">
    <source>
        <dbReference type="EMBL" id="KAA2266462.1"/>
    </source>
</evidence>
<dbReference type="RefSeq" id="WP_149847568.1">
    <property type="nucleotide sequence ID" value="NZ_VUOB01000002.1"/>
</dbReference>
<organism evidence="2 3">
    <name type="scientific">Solihabitans fulvus</name>
    <dbReference type="NCBI Taxonomy" id="1892852"/>
    <lineage>
        <taxon>Bacteria</taxon>
        <taxon>Bacillati</taxon>
        <taxon>Actinomycetota</taxon>
        <taxon>Actinomycetes</taxon>
        <taxon>Pseudonocardiales</taxon>
        <taxon>Pseudonocardiaceae</taxon>
        <taxon>Solihabitans</taxon>
    </lineage>
</organism>
<dbReference type="OrthoDB" id="495620at2"/>
<name>A0A5B2XU54_9PSEU</name>
<dbReference type="Proteomes" id="UP000323454">
    <property type="component" value="Unassembled WGS sequence"/>
</dbReference>
<dbReference type="PANTHER" id="PTHR43194:SF2">
    <property type="entry name" value="PEROXISOMAL MEMBRANE PROTEIN LPX1"/>
    <property type="match status" value="1"/>
</dbReference>
<keyword evidence="2" id="KW-0378">Hydrolase</keyword>
<comment type="caution">
    <text evidence="2">The sequence shown here is derived from an EMBL/GenBank/DDBJ whole genome shotgun (WGS) entry which is preliminary data.</text>
</comment>
<dbReference type="AlphaFoldDB" id="A0A5B2XU54"/>
<reference evidence="2 3" key="1">
    <citation type="submission" date="2019-09" db="EMBL/GenBank/DDBJ databases">
        <title>Goodfellowia gen. nov., a new genus of the Pseudonocardineae related to Actinoalloteichus, containing Goodfellowia coeruleoviolacea gen. nov., comb. nov. gen. nov., comb. nov.</title>
        <authorList>
            <person name="Labeda D."/>
        </authorList>
    </citation>
    <scope>NUCLEOTIDE SEQUENCE [LARGE SCALE GENOMIC DNA]</scope>
    <source>
        <strain evidence="2 3">AN110305</strain>
    </source>
</reference>
<dbReference type="InterPro" id="IPR029058">
    <property type="entry name" value="AB_hydrolase_fold"/>
</dbReference>
<evidence type="ECO:0000313" key="3">
    <source>
        <dbReference type="Proteomes" id="UP000323454"/>
    </source>
</evidence>
<dbReference type="Pfam" id="PF12697">
    <property type="entry name" value="Abhydrolase_6"/>
    <property type="match status" value="1"/>
</dbReference>